<dbReference type="Gene3D" id="3.15.10.20">
    <property type="entry name" value="Activator of Hsp90 ATPase Aha1, N-terminal domain"/>
    <property type="match status" value="1"/>
</dbReference>
<dbReference type="InterPro" id="IPR036338">
    <property type="entry name" value="Aha1"/>
</dbReference>
<dbReference type="Pfam" id="PF09229">
    <property type="entry name" value="Aha1_N"/>
    <property type="match status" value="1"/>
</dbReference>
<feature type="region of interest" description="Disordered" evidence="2">
    <location>
        <begin position="165"/>
        <end position="199"/>
    </location>
</feature>
<evidence type="ECO:0000313" key="4">
    <source>
        <dbReference type="EMBL" id="KAK4527395.1"/>
    </source>
</evidence>
<dbReference type="GO" id="GO:0051087">
    <property type="term" value="F:protein-folding chaperone binding"/>
    <property type="evidence" value="ECO:0007669"/>
    <property type="project" value="InterPro"/>
</dbReference>
<dbReference type="GO" id="GO:0001671">
    <property type="term" value="F:ATPase activator activity"/>
    <property type="evidence" value="ECO:0007669"/>
    <property type="project" value="InterPro"/>
</dbReference>
<dbReference type="SMART" id="SM01000">
    <property type="entry name" value="Aha1_N"/>
    <property type="match status" value="1"/>
</dbReference>
<dbReference type="PANTHER" id="PTHR13009">
    <property type="entry name" value="HEAT SHOCK PROTEIN 90 HSP90 CO-CHAPERONE AHA-1"/>
    <property type="match status" value="1"/>
</dbReference>
<comment type="caution">
    <text evidence="4">The sequence shown here is derived from an EMBL/GenBank/DDBJ whole genome shotgun (WGS) entry which is preliminary data.</text>
</comment>
<dbReference type="Proteomes" id="UP001300502">
    <property type="component" value="Unassembled WGS sequence"/>
</dbReference>
<dbReference type="EMBL" id="JANCYU010000051">
    <property type="protein sequence ID" value="KAK4527395.1"/>
    <property type="molecule type" value="Genomic_DNA"/>
</dbReference>
<dbReference type="PANTHER" id="PTHR13009:SF22">
    <property type="entry name" value="LD43819P"/>
    <property type="match status" value="1"/>
</dbReference>
<name>A0AAV9IIW0_9RHOD</name>
<feature type="compositionally biased region" description="Basic and acidic residues" evidence="2">
    <location>
        <begin position="167"/>
        <end position="198"/>
    </location>
</feature>
<proteinExistence type="inferred from homology"/>
<dbReference type="GO" id="GO:0005829">
    <property type="term" value="C:cytosol"/>
    <property type="evidence" value="ECO:0007669"/>
    <property type="project" value="TreeGrafter"/>
</dbReference>
<evidence type="ECO:0000313" key="5">
    <source>
        <dbReference type="Proteomes" id="UP001300502"/>
    </source>
</evidence>
<comment type="similarity">
    <text evidence="1">Belongs to the AHA1 family.</text>
</comment>
<evidence type="ECO:0000256" key="1">
    <source>
        <dbReference type="ARBA" id="ARBA00006817"/>
    </source>
</evidence>
<dbReference type="Gene3D" id="3.30.530.20">
    <property type="match status" value="1"/>
</dbReference>
<keyword evidence="5" id="KW-1185">Reference proteome</keyword>
<dbReference type="CDD" id="cd08892">
    <property type="entry name" value="SRPBCC_Aha1"/>
    <property type="match status" value="1"/>
</dbReference>
<protein>
    <recommendedName>
        <fullName evidence="3">Activator of Hsp90 ATPase AHSA1-like N-terminal domain-containing protein</fullName>
    </recommendedName>
</protein>
<dbReference type="SUPFAM" id="SSF103111">
    <property type="entry name" value="Activator of Hsp90 ATPase, Aha1"/>
    <property type="match status" value="1"/>
</dbReference>
<sequence length="359" mass="40783">MALRGQGDKRWIVEDREDGTNVNHWHWNEYDVSNWATKRLKELLSDCSCQLVSPWSFRVDSVEQVNGEATVYVRKGRVKSLCDLEVRGTWSVVGEKNSQDKCVEGSLSIELLSGEPEITLNVTAGDGQLWESSKWEDEARKFLRQVSVDFIEQLGAGANLSISKNKNVSEGEVQGRKSHSEDNANSRNSGDKPDKPNIEDNAAARQTAEVANHQATKSSKGVSVTRLELWDKFRASPKDLYDCFLLAPKIQAYTRQSAEITPQVNQRFSLLQGQITGTILSLEPEKRIVQEWRMKDWPSGHYSKVTIEIETKEEEGLCRLHLIQESVPEDYAQQTEQGWRQHIFMPIKVVFGYAPEIPF</sequence>
<dbReference type="Pfam" id="PF08327">
    <property type="entry name" value="AHSA1"/>
    <property type="match status" value="1"/>
</dbReference>
<organism evidence="4 5">
    <name type="scientific">Galdieria yellowstonensis</name>
    <dbReference type="NCBI Taxonomy" id="3028027"/>
    <lineage>
        <taxon>Eukaryota</taxon>
        <taxon>Rhodophyta</taxon>
        <taxon>Bangiophyceae</taxon>
        <taxon>Galdieriales</taxon>
        <taxon>Galdieriaceae</taxon>
        <taxon>Galdieria</taxon>
    </lineage>
</organism>
<dbReference type="SUPFAM" id="SSF55961">
    <property type="entry name" value="Bet v1-like"/>
    <property type="match status" value="1"/>
</dbReference>
<reference evidence="4 5" key="1">
    <citation type="submission" date="2022-07" db="EMBL/GenBank/DDBJ databases">
        <title>Genome-wide signatures of adaptation to extreme environments.</title>
        <authorList>
            <person name="Cho C.H."/>
            <person name="Yoon H.S."/>
        </authorList>
    </citation>
    <scope>NUCLEOTIDE SEQUENCE [LARGE SCALE GENOMIC DNA]</scope>
    <source>
        <strain evidence="4 5">108.79 E11</strain>
    </source>
</reference>
<evidence type="ECO:0000256" key="2">
    <source>
        <dbReference type="SAM" id="MobiDB-lite"/>
    </source>
</evidence>
<accession>A0AAV9IIW0</accession>
<dbReference type="AlphaFoldDB" id="A0AAV9IIW0"/>
<dbReference type="InterPro" id="IPR013538">
    <property type="entry name" value="ASHA1/2-like_C"/>
</dbReference>
<evidence type="ECO:0000259" key="3">
    <source>
        <dbReference type="SMART" id="SM01000"/>
    </source>
</evidence>
<dbReference type="InterPro" id="IPR023393">
    <property type="entry name" value="START-like_dom_sf"/>
</dbReference>
<dbReference type="GO" id="GO:0006457">
    <property type="term" value="P:protein folding"/>
    <property type="evidence" value="ECO:0007669"/>
    <property type="project" value="TreeGrafter"/>
</dbReference>
<dbReference type="InterPro" id="IPR015310">
    <property type="entry name" value="AHSA1-like_N"/>
</dbReference>
<feature type="domain" description="Activator of Hsp90 ATPase AHSA1-like N-terminal" evidence="3">
    <location>
        <begin position="29"/>
        <end position="156"/>
    </location>
</feature>
<gene>
    <name evidence="4" type="ORF">GAYE_SCF39G5317</name>
</gene>